<dbReference type="AlphaFoldDB" id="A0A2S0VQS2"/>
<name>A0A2S0VQS2_9ALTE</name>
<feature type="transmembrane region" description="Helical" evidence="1">
    <location>
        <begin position="33"/>
        <end position="54"/>
    </location>
</feature>
<keyword evidence="1" id="KW-0812">Transmembrane</keyword>
<dbReference type="KEGG" id="cate:C2869_09040"/>
<evidence type="ECO:0000313" key="2">
    <source>
        <dbReference type="EMBL" id="AWB66566.1"/>
    </source>
</evidence>
<protein>
    <submittedName>
        <fullName evidence="2">Uncharacterized protein</fullName>
    </submittedName>
</protein>
<organism evidence="2 3">
    <name type="scientific">Saccharobesus litoralis</name>
    <dbReference type="NCBI Taxonomy" id="2172099"/>
    <lineage>
        <taxon>Bacteria</taxon>
        <taxon>Pseudomonadati</taxon>
        <taxon>Pseudomonadota</taxon>
        <taxon>Gammaproteobacteria</taxon>
        <taxon>Alteromonadales</taxon>
        <taxon>Alteromonadaceae</taxon>
        <taxon>Saccharobesus</taxon>
    </lineage>
</organism>
<evidence type="ECO:0000313" key="3">
    <source>
        <dbReference type="Proteomes" id="UP000244441"/>
    </source>
</evidence>
<accession>A0A2S0VQS2</accession>
<keyword evidence="3" id="KW-1185">Reference proteome</keyword>
<dbReference type="RefSeq" id="WP_108602629.1">
    <property type="nucleotide sequence ID" value="NZ_CP026604.1"/>
</dbReference>
<dbReference type="EMBL" id="CP026604">
    <property type="protein sequence ID" value="AWB66566.1"/>
    <property type="molecule type" value="Genomic_DNA"/>
</dbReference>
<dbReference type="OrthoDB" id="6388451at2"/>
<sequence>MEKLALQIFALCFYLGPITYIVADRYSKGNEKNAWLIATMFFSWFAWLVYVSIVPRIKLNRHRRLVMRHKAKLNQQPSLPTEPDLHFEMVKNPSDI</sequence>
<evidence type="ECO:0000256" key="1">
    <source>
        <dbReference type="SAM" id="Phobius"/>
    </source>
</evidence>
<dbReference type="Proteomes" id="UP000244441">
    <property type="component" value="Chromosome"/>
</dbReference>
<gene>
    <name evidence="2" type="ORF">C2869_09040</name>
</gene>
<reference evidence="2 3" key="1">
    <citation type="submission" date="2018-01" db="EMBL/GenBank/DDBJ databases">
        <title>Genome sequence of a Cantenovulum-like bacteria.</title>
        <authorList>
            <person name="Tan W.R."/>
            <person name="Lau N.-S."/>
            <person name="Go F."/>
            <person name="Amirul A.-A.A."/>
        </authorList>
    </citation>
    <scope>NUCLEOTIDE SEQUENCE [LARGE SCALE GENOMIC DNA]</scope>
    <source>
        <strain evidence="2 3">CCB-QB4</strain>
    </source>
</reference>
<keyword evidence="1" id="KW-1133">Transmembrane helix</keyword>
<proteinExistence type="predicted"/>
<keyword evidence="1" id="KW-0472">Membrane</keyword>